<sequence>MAALCDVCQTIPFRELQEEPDRKIKPVQLGLYDDVKQRASCPFCCLVLQSIQDMGTLAGYPDTDEFRQKECLDSQIEVRWRDCGFNLGVNGFPLRFTAGASPTLGRIVHSTSVVVDPVISLLEDCDASHQCSLHITEEDESQLCFFRAIDVQRMCITPIHLSTPYVTLSYVWGGTATLYLVKDNKDELMTPGGLETYYDQIPLTIRDAIGLVRKMGFKYLWVDALCLVQDDAEDMTIGINGMGIIYEHSYLAVIAANGSDASSGLPGVSPRKVSQVIAEILPGVELVGIRVVGDLLQIAHYSKRAWTFQEFHLSRRKLIFHNNMVYYQCMTKSWSEDIKGLPANSEIKNRALIPTKPNRMFHEFCLIIGEYSIREVTYQRDIVNAMNGVYYKMLGKEYGGHLFGVPIVAFDSFMCFCNEDDHQKFLQRRTGVPSWAWSGWNGELRWANIDDDSEILRWTTNSTWIHWYIPDPAGNLVTIWDLPQNGKNNSVTPTTRFPSRRTDGWRRFSTDPLPTSPTRTVPHAIERPYGLLQFWTFSACFNIRVDAVGEERVKSLEFVNWKVTQQVFGLDDNEYYGCIQVDEELSRRDHDAAELIVVSEAAKPLSPDHGAFYNNGHWSKLVGQGKGCWYNVLYVEGQSGLVERKGFGQIHCDAIQVSPESPWKWKEMIMG</sequence>
<dbReference type="AlphaFoldDB" id="A0A1S7UKF4"/>
<reference evidence="2" key="1">
    <citation type="submission" date="2016-03" db="EMBL/GenBank/DDBJ databases">
        <title>Draft genome sequence of Rosellinia necatrix.</title>
        <authorList>
            <person name="Kanematsu S."/>
        </authorList>
    </citation>
    <scope>NUCLEOTIDE SEQUENCE [LARGE SCALE GENOMIC DNA]</scope>
    <source>
        <strain evidence="2">W97</strain>
    </source>
</reference>
<keyword evidence="3" id="KW-1185">Reference proteome</keyword>
<name>A0A1S7UKF4_ROSNE</name>
<dbReference type="Pfam" id="PF06985">
    <property type="entry name" value="HET"/>
    <property type="match status" value="1"/>
</dbReference>
<dbReference type="Proteomes" id="UP000054516">
    <property type="component" value="Unassembled WGS sequence"/>
</dbReference>
<organism evidence="2">
    <name type="scientific">Rosellinia necatrix</name>
    <name type="common">White root-rot fungus</name>
    <dbReference type="NCBI Taxonomy" id="77044"/>
    <lineage>
        <taxon>Eukaryota</taxon>
        <taxon>Fungi</taxon>
        <taxon>Dikarya</taxon>
        <taxon>Ascomycota</taxon>
        <taxon>Pezizomycotina</taxon>
        <taxon>Sordariomycetes</taxon>
        <taxon>Xylariomycetidae</taxon>
        <taxon>Xylariales</taxon>
        <taxon>Xylariaceae</taxon>
        <taxon>Rosellinia</taxon>
    </lineage>
</organism>
<proteinExistence type="predicted"/>
<dbReference type="EMBL" id="DF977446">
    <property type="protein sequence ID" value="GAP82865.1"/>
    <property type="molecule type" value="Genomic_DNA"/>
</dbReference>
<gene>
    <name evidence="2" type="ORF">SAMD00023353_0103970</name>
</gene>
<dbReference type="STRING" id="77044.A0A1S7UKF4"/>
<feature type="domain" description="Heterokaryon incompatibility" evidence="1">
    <location>
        <begin position="165"/>
        <end position="310"/>
    </location>
</feature>
<evidence type="ECO:0000259" key="1">
    <source>
        <dbReference type="Pfam" id="PF06985"/>
    </source>
</evidence>
<protein>
    <submittedName>
        <fullName evidence="2">Putative related to tol protein</fullName>
    </submittedName>
</protein>
<dbReference type="InterPro" id="IPR010730">
    <property type="entry name" value="HET"/>
</dbReference>
<dbReference type="PANTHER" id="PTHR33112">
    <property type="entry name" value="DOMAIN PROTEIN, PUTATIVE-RELATED"/>
    <property type="match status" value="1"/>
</dbReference>
<dbReference type="OMA" id="HIMANFR"/>
<dbReference type="OrthoDB" id="2958217at2759"/>
<accession>A0A1S7UKF4</accession>
<evidence type="ECO:0000313" key="3">
    <source>
        <dbReference type="Proteomes" id="UP000054516"/>
    </source>
</evidence>
<evidence type="ECO:0000313" key="2">
    <source>
        <dbReference type="EMBL" id="GAP82865.1"/>
    </source>
</evidence>
<dbReference type="PANTHER" id="PTHR33112:SF16">
    <property type="entry name" value="HETEROKARYON INCOMPATIBILITY DOMAIN-CONTAINING PROTEIN"/>
    <property type="match status" value="1"/>
</dbReference>